<accession>A0A1F5QDB5</accession>
<dbReference type="SUPFAM" id="SSF53067">
    <property type="entry name" value="Actin-like ATPase domain"/>
    <property type="match status" value="1"/>
</dbReference>
<dbReference type="Pfam" id="PF00814">
    <property type="entry name" value="TsaD"/>
    <property type="match status" value="1"/>
</dbReference>
<comment type="caution">
    <text evidence="2">The sequence shown here is derived from an EMBL/GenBank/DDBJ whole genome shotgun (WGS) entry which is preliminary data.</text>
</comment>
<dbReference type="Proteomes" id="UP000177235">
    <property type="component" value="Unassembled WGS sequence"/>
</dbReference>
<organism evidence="2 3">
    <name type="scientific">Candidatus Doudnabacteria bacterium RIFCSPLOWO2_02_FULL_48_13</name>
    <dbReference type="NCBI Taxonomy" id="1817845"/>
    <lineage>
        <taxon>Bacteria</taxon>
        <taxon>Candidatus Doudnaibacteriota</taxon>
    </lineage>
</organism>
<dbReference type="InterPro" id="IPR000905">
    <property type="entry name" value="Gcp-like_dom"/>
</dbReference>
<gene>
    <name evidence="2" type="ORF">A3J05_03640</name>
</gene>
<dbReference type="Gene3D" id="3.30.420.40">
    <property type="match status" value="1"/>
</dbReference>
<evidence type="ECO:0000259" key="1">
    <source>
        <dbReference type="Pfam" id="PF00814"/>
    </source>
</evidence>
<name>A0A1F5QDB5_9BACT</name>
<protein>
    <recommendedName>
        <fullName evidence="1">Gcp-like domain-containing protein</fullName>
    </recommendedName>
</protein>
<feature type="domain" description="Gcp-like" evidence="1">
    <location>
        <begin position="35"/>
        <end position="90"/>
    </location>
</feature>
<reference evidence="2 3" key="1">
    <citation type="journal article" date="2016" name="Nat. Commun.">
        <title>Thousands of microbial genomes shed light on interconnected biogeochemical processes in an aquifer system.</title>
        <authorList>
            <person name="Anantharaman K."/>
            <person name="Brown C.T."/>
            <person name="Hug L.A."/>
            <person name="Sharon I."/>
            <person name="Castelle C.J."/>
            <person name="Probst A.J."/>
            <person name="Thomas B.C."/>
            <person name="Singh A."/>
            <person name="Wilkins M.J."/>
            <person name="Karaoz U."/>
            <person name="Brodie E.L."/>
            <person name="Williams K.H."/>
            <person name="Hubbard S.S."/>
            <person name="Banfield J.F."/>
        </authorList>
    </citation>
    <scope>NUCLEOTIDE SEQUENCE [LARGE SCALE GENOMIC DNA]</scope>
</reference>
<dbReference type="InterPro" id="IPR043129">
    <property type="entry name" value="ATPase_NBD"/>
</dbReference>
<dbReference type="AlphaFoldDB" id="A0A1F5QDB5"/>
<dbReference type="EMBL" id="MFFF01000011">
    <property type="protein sequence ID" value="OGE99872.1"/>
    <property type="molecule type" value="Genomic_DNA"/>
</dbReference>
<evidence type="ECO:0000313" key="2">
    <source>
        <dbReference type="EMBL" id="OGE99872.1"/>
    </source>
</evidence>
<sequence length="118" mass="12838">MQLVIDTTQPGHIKLELWTAGRAVAKAEKYTPKISESLLVETAKLLKKQGVKLRDLEKILVNPGPGGFSSTRTGIATANALSYALGIPLAEFPGGKIKTIVVPKYDKEPNITRPKSWK</sequence>
<proteinExistence type="predicted"/>
<evidence type="ECO:0000313" key="3">
    <source>
        <dbReference type="Proteomes" id="UP000177235"/>
    </source>
</evidence>